<dbReference type="Proteomes" id="UP001059822">
    <property type="component" value="Chromosome"/>
</dbReference>
<dbReference type="Proteomes" id="UP001059985">
    <property type="component" value="Chromosome"/>
</dbReference>
<dbReference type="EMBL" id="CP089285">
    <property type="protein sequence ID" value="UTO56758.1"/>
    <property type="molecule type" value="Genomic_DNA"/>
</dbReference>
<dbReference type="Pfam" id="PF13717">
    <property type="entry name" value="Zn_ribbon_4"/>
    <property type="match status" value="1"/>
</dbReference>
<gene>
    <name evidence="4" type="ORF">LUA81_02120</name>
    <name evidence="3" type="ORF">LUA82_02140</name>
</gene>
<dbReference type="NCBIfam" id="TIGR02098">
    <property type="entry name" value="MJ0042_CXXC"/>
    <property type="match status" value="1"/>
</dbReference>
<evidence type="ECO:0000256" key="1">
    <source>
        <dbReference type="SAM" id="Phobius"/>
    </source>
</evidence>
<evidence type="ECO:0000313" key="6">
    <source>
        <dbReference type="Proteomes" id="UP001059985"/>
    </source>
</evidence>
<reference evidence="3" key="1">
    <citation type="journal article" date="2022" name="Microorganisms">
        <title>Assembly and Comparison of Ca. Neoehrlichia mikurensis Genomes.</title>
        <authorList>
            <person name="Azagi T."/>
            <person name="Dirks R.P."/>
            <person name="Yebra-Pimentel E.S."/>
            <person name="Schaap P.J."/>
            <person name="Koehorst J.J."/>
            <person name="Esser H.J."/>
            <person name="Sprong H."/>
        </authorList>
    </citation>
    <scope>NUCLEOTIDE SEQUENCE</scope>
    <source>
        <strain evidence="4">18-2804</strain>
        <strain evidence="3">18-2837</strain>
    </source>
</reference>
<keyword evidence="6" id="KW-1185">Reference proteome</keyword>
<dbReference type="AlphaFoldDB" id="A0A9Q9BZR9"/>
<proteinExistence type="predicted"/>
<evidence type="ECO:0000313" key="3">
    <source>
        <dbReference type="EMBL" id="UTO55843.1"/>
    </source>
</evidence>
<keyword evidence="1" id="KW-0472">Membrane</keyword>
<dbReference type="EMBL" id="CP089286">
    <property type="protein sequence ID" value="UTO55843.1"/>
    <property type="molecule type" value="Genomic_DNA"/>
</dbReference>
<name>A0A9Q9BZR9_9RICK</name>
<keyword evidence="1" id="KW-1133">Transmembrane helix</keyword>
<dbReference type="RefSeq" id="WP_218194411.1">
    <property type="nucleotide sequence ID" value="NZ_CP054597.1"/>
</dbReference>
<evidence type="ECO:0000259" key="2">
    <source>
        <dbReference type="Pfam" id="PF13717"/>
    </source>
</evidence>
<feature type="domain" description="Zinc finger/thioredoxin putative" evidence="2">
    <location>
        <begin position="1"/>
        <end position="35"/>
    </location>
</feature>
<evidence type="ECO:0000313" key="5">
    <source>
        <dbReference type="Proteomes" id="UP001059822"/>
    </source>
</evidence>
<feature type="transmembrane region" description="Helical" evidence="1">
    <location>
        <begin position="66"/>
        <end position="87"/>
    </location>
</feature>
<dbReference type="InterPro" id="IPR011723">
    <property type="entry name" value="Znf/thioredoxin_put"/>
</dbReference>
<evidence type="ECO:0000313" key="4">
    <source>
        <dbReference type="EMBL" id="UTO56758.1"/>
    </source>
</evidence>
<sequence length="208" mass="24276">MKIECENCQAIYKIDKSKIPAKGKKVKCTHCGNIWVHIPENIYDNSQLNNIEKKPNNNHTDLKKTLYSNIKLIITIIPLIFLFSTTFQSNIPYNIRKIYRLTETYDTSNIKLTSSNIKISKIDNKTVNVKIDGVIENQSNKERFIPDIYFIFYSKDKKVILSKKLRDNKYGIIPGNAKYNFTKNIYSISNNIDTLQIKIGNMFEVYLY</sequence>
<keyword evidence="1" id="KW-0812">Transmembrane</keyword>
<organism evidence="3 5">
    <name type="scientific">Neoehrlichia mikurensis</name>
    <dbReference type="NCBI Taxonomy" id="89586"/>
    <lineage>
        <taxon>Bacteria</taxon>
        <taxon>Pseudomonadati</taxon>
        <taxon>Pseudomonadota</taxon>
        <taxon>Alphaproteobacteria</taxon>
        <taxon>Rickettsiales</taxon>
        <taxon>Anaplasmataceae</taxon>
        <taxon>Candidatus Neoehrlichia</taxon>
    </lineage>
</organism>
<protein>
    <submittedName>
        <fullName evidence="3">Zinc-ribbon domain-containing protein</fullName>
    </submittedName>
</protein>
<accession>A0A9Q9BZR9</accession>